<sequence>MSTAARLLIRTALPLRSDGASASTSPASATDGLDAPDARFPSQAVELTTFYTYSFPPSPPSPTASIISSSSTSTSFFAPSAAGLQNRPLRRTNSHDAGSASSPAAPQNARHARSASLATLLPSSLARTSSVSSASSSNRFPATRLASSSASARRMTADERRELADKIWRDIWQSGIGRAVSAAMAHPWTRQEKIKRGVWAAAVAAIIAVGSITGAQLKTDRQKEQAIREFRQTSPEEQIAILETQKNHLLQQKGALERKLDLFHQRVKERESTGGKSR</sequence>
<feature type="region of interest" description="Disordered" evidence="1">
    <location>
        <begin position="131"/>
        <end position="157"/>
    </location>
</feature>
<gene>
    <name evidence="2" type="ORF">HIM_10130</name>
</gene>
<feature type="region of interest" description="Disordered" evidence="1">
    <location>
        <begin position="17"/>
        <end position="37"/>
    </location>
</feature>
<dbReference type="EMBL" id="KQ030622">
    <property type="protein sequence ID" value="KJZ70501.1"/>
    <property type="molecule type" value="Genomic_DNA"/>
</dbReference>
<dbReference type="AlphaFoldDB" id="A0A0F7ZG95"/>
<organism evidence="2 3">
    <name type="scientific">Hirsutella minnesotensis 3608</name>
    <dbReference type="NCBI Taxonomy" id="1043627"/>
    <lineage>
        <taxon>Eukaryota</taxon>
        <taxon>Fungi</taxon>
        <taxon>Dikarya</taxon>
        <taxon>Ascomycota</taxon>
        <taxon>Pezizomycotina</taxon>
        <taxon>Sordariomycetes</taxon>
        <taxon>Hypocreomycetidae</taxon>
        <taxon>Hypocreales</taxon>
        <taxon>Ophiocordycipitaceae</taxon>
        <taxon>Hirsutella</taxon>
    </lineage>
</organism>
<feature type="region of interest" description="Disordered" evidence="1">
    <location>
        <begin position="79"/>
        <end position="113"/>
    </location>
</feature>
<evidence type="ECO:0000256" key="1">
    <source>
        <dbReference type="SAM" id="MobiDB-lite"/>
    </source>
</evidence>
<proteinExistence type="predicted"/>
<feature type="compositionally biased region" description="Low complexity" evidence="1">
    <location>
        <begin position="131"/>
        <end position="154"/>
    </location>
</feature>
<protein>
    <submittedName>
        <fullName evidence="2">Uncharacterized protein</fullName>
    </submittedName>
</protein>
<feature type="compositionally biased region" description="Low complexity" evidence="1">
    <location>
        <begin position="17"/>
        <end position="32"/>
    </location>
</feature>
<feature type="compositionally biased region" description="Polar residues" evidence="1">
    <location>
        <begin position="95"/>
        <end position="105"/>
    </location>
</feature>
<name>A0A0F7ZG95_9HYPO</name>
<reference evidence="2 3" key="1">
    <citation type="journal article" date="2014" name="Genome Biol. Evol.">
        <title>Comparative genomics and transcriptomics analyses reveal divergent lifestyle features of nematode endoparasitic fungus Hirsutella minnesotensis.</title>
        <authorList>
            <person name="Lai Y."/>
            <person name="Liu K."/>
            <person name="Zhang X."/>
            <person name="Zhang X."/>
            <person name="Li K."/>
            <person name="Wang N."/>
            <person name="Shu C."/>
            <person name="Wu Y."/>
            <person name="Wang C."/>
            <person name="Bushley K.E."/>
            <person name="Xiang M."/>
            <person name="Liu X."/>
        </authorList>
    </citation>
    <scope>NUCLEOTIDE SEQUENCE [LARGE SCALE GENOMIC DNA]</scope>
    <source>
        <strain evidence="2 3">3608</strain>
    </source>
</reference>
<dbReference type="OrthoDB" id="5428081at2759"/>
<dbReference type="Proteomes" id="UP000054481">
    <property type="component" value="Unassembled WGS sequence"/>
</dbReference>
<evidence type="ECO:0000313" key="2">
    <source>
        <dbReference type="EMBL" id="KJZ70501.1"/>
    </source>
</evidence>
<accession>A0A0F7ZG95</accession>
<keyword evidence="3" id="KW-1185">Reference proteome</keyword>
<evidence type="ECO:0000313" key="3">
    <source>
        <dbReference type="Proteomes" id="UP000054481"/>
    </source>
</evidence>